<keyword evidence="3" id="KW-1185">Reference proteome</keyword>
<proteinExistence type="predicted"/>
<evidence type="ECO:0000313" key="2">
    <source>
        <dbReference type="EMBL" id="KAK9673869.1"/>
    </source>
</evidence>
<reference evidence="2" key="1">
    <citation type="submission" date="2024-03" db="EMBL/GenBank/DDBJ databases">
        <title>WGS assembly of Saponaria officinalis var. Norfolk2.</title>
        <authorList>
            <person name="Jenkins J."/>
            <person name="Shu S."/>
            <person name="Grimwood J."/>
            <person name="Barry K."/>
            <person name="Goodstein D."/>
            <person name="Schmutz J."/>
            <person name="Leebens-Mack J."/>
            <person name="Osbourn A."/>
        </authorList>
    </citation>
    <scope>NUCLEOTIDE SEQUENCE [LARGE SCALE GENOMIC DNA]</scope>
    <source>
        <strain evidence="2">JIC</strain>
    </source>
</reference>
<evidence type="ECO:0000313" key="3">
    <source>
        <dbReference type="Proteomes" id="UP001443914"/>
    </source>
</evidence>
<feature type="region of interest" description="Disordered" evidence="1">
    <location>
        <begin position="36"/>
        <end position="55"/>
    </location>
</feature>
<dbReference type="AlphaFoldDB" id="A0AAW1HCY8"/>
<feature type="compositionally biased region" description="Basic and acidic residues" evidence="1">
    <location>
        <begin position="38"/>
        <end position="52"/>
    </location>
</feature>
<sequence length="133" mass="14532">MNRLSLQFCKFASSSSLVKPLVASCSPLHLQLTKKYSKHEGEEEKILDKERAPSTAEIMDELSHEKEDAERTLLEKSEQGFVSQTSDKVLDAAKEAVAGDADPEAVKEKFKEGSPGQTYHKPRDDGGVGPTGV</sequence>
<dbReference type="EMBL" id="JBDFQZ010000012">
    <property type="protein sequence ID" value="KAK9673869.1"/>
    <property type="molecule type" value="Genomic_DNA"/>
</dbReference>
<evidence type="ECO:0000256" key="1">
    <source>
        <dbReference type="SAM" id="MobiDB-lite"/>
    </source>
</evidence>
<comment type="caution">
    <text evidence="2">The sequence shown here is derived from an EMBL/GenBank/DDBJ whole genome shotgun (WGS) entry which is preliminary data.</text>
</comment>
<gene>
    <name evidence="2" type="ORF">RND81_12G194900</name>
</gene>
<name>A0AAW1HCY8_SAPOF</name>
<organism evidence="2 3">
    <name type="scientific">Saponaria officinalis</name>
    <name type="common">Common soapwort</name>
    <name type="synonym">Lychnis saponaria</name>
    <dbReference type="NCBI Taxonomy" id="3572"/>
    <lineage>
        <taxon>Eukaryota</taxon>
        <taxon>Viridiplantae</taxon>
        <taxon>Streptophyta</taxon>
        <taxon>Embryophyta</taxon>
        <taxon>Tracheophyta</taxon>
        <taxon>Spermatophyta</taxon>
        <taxon>Magnoliopsida</taxon>
        <taxon>eudicotyledons</taxon>
        <taxon>Gunneridae</taxon>
        <taxon>Pentapetalae</taxon>
        <taxon>Caryophyllales</taxon>
        <taxon>Caryophyllaceae</taxon>
        <taxon>Caryophylleae</taxon>
        <taxon>Saponaria</taxon>
    </lineage>
</organism>
<dbReference type="Proteomes" id="UP001443914">
    <property type="component" value="Unassembled WGS sequence"/>
</dbReference>
<protein>
    <submittedName>
        <fullName evidence="2">Uncharacterized protein</fullName>
    </submittedName>
</protein>
<feature type="region of interest" description="Disordered" evidence="1">
    <location>
        <begin position="95"/>
        <end position="133"/>
    </location>
</feature>
<accession>A0AAW1HCY8</accession>